<keyword evidence="2" id="KW-0812">Transmembrane</keyword>
<dbReference type="EMBL" id="RBNJ01004682">
    <property type="protein sequence ID" value="RUS29786.1"/>
    <property type="molecule type" value="Genomic_DNA"/>
</dbReference>
<feature type="compositionally biased region" description="Low complexity" evidence="1">
    <location>
        <begin position="325"/>
        <end position="340"/>
    </location>
</feature>
<evidence type="ECO:0000313" key="3">
    <source>
        <dbReference type="EMBL" id="RUS29786.1"/>
    </source>
</evidence>
<accession>A0A433QIY2</accession>
<proteinExistence type="predicted"/>
<feature type="transmembrane region" description="Helical" evidence="2">
    <location>
        <begin position="138"/>
        <end position="158"/>
    </location>
</feature>
<keyword evidence="2" id="KW-0472">Membrane</keyword>
<dbReference type="Proteomes" id="UP000274822">
    <property type="component" value="Unassembled WGS sequence"/>
</dbReference>
<protein>
    <submittedName>
        <fullName evidence="3">Uncharacterized protein</fullName>
    </submittedName>
</protein>
<feature type="compositionally biased region" description="Polar residues" evidence="1">
    <location>
        <begin position="352"/>
        <end position="363"/>
    </location>
</feature>
<dbReference type="AlphaFoldDB" id="A0A433QIY2"/>
<feature type="transmembrane region" description="Helical" evidence="2">
    <location>
        <begin position="179"/>
        <end position="205"/>
    </location>
</feature>
<name>A0A433QIY2_9FUNG</name>
<feature type="region of interest" description="Disordered" evidence="1">
    <location>
        <begin position="315"/>
        <end position="378"/>
    </location>
</feature>
<evidence type="ECO:0000313" key="4">
    <source>
        <dbReference type="Proteomes" id="UP000274822"/>
    </source>
</evidence>
<sequence length="428" mass="48208">MGLQTLNNFVSPKLEPHRGEVVLVQAKLQIIEKVWGMIFAISKQLAARVPEPHHRPLLSSLRIHDCRSIVALMSTNAEGDKAWVWSTVAFCAIITGVQVYHLWHNYTKLRAFCFVRTLTTDGCAALNLCRLYNLIPEYGYISAFMFCNAMYVLFYNVAFLDLGKRFYPDGRLWGEKRNVMLLVVFIFGGTYLILALFTSVFYLVIHRIHETYFVNYCISYGLTMMAGLAAANYAFSPLMTSRRKRKTTVALDAYTIGFWYLGVGNMCSTLYGTFYIIVLANGPSQFMLPRNHAADFVFRYVLAIHLISLPSLPPRKSHDTHTIVSHPPSSSRRPQPACSSTSHTLAPHLAPPSTSYEPESRPTNGRIIKPKSPSVTRLHAKDEDEYEMEEYCADDDAIAGQGQNSWISAGATEEPDVVVMRPLQVAVR</sequence>
<feature type="transmembrane region" description="Helical" evidence="2">
    <location>
        <begin position="211"/>
        <end position="235"/>
    </location>
</feature>
<feature type="transmembrane region" description="Helical" evidence="2">
    <location>
        <begin position="256"/>
        <end position="277"/>
    </location>
</feature>
<keyword evidence="2" id="KW-1133">Transmembrane helix</keyword>
<gene>
    <name evidence="3" type="ORF">BC938DRAFT_480240</name>
</gene>
<evidence type="ECO:0000256" key="2">
    <source>
        <dbReference type="SAM" id="Phobius"/>
    </source>
</evidence>
<comment type="caution">
    <text evidence="3">The sequence shown here is derived from an EMBL/GenBank/DDBJ whole genome shotgun (WGS) entry which is preliminary data.</text>
</comment>
<evidence type="ECO:0000256" key="1">
    <source>
        <dbReference type="SAM" id="MobiDB-lite"/>
    </source>
</evidence>
<feature type="transmembrane region" description="Helical" evidence="2">
    <location>
        <begin position="82"/>
        <end position="103"/>
    </location>
</feature>
<reference evidence="3 4" key="1">
    <citation type="journal article" date="2018" name="New Phytol.">
        <title>Phylogenomics of Endogonaceae and evolution of mycorrhizas within Mucoromycota.</title>
        <authorList>
            <person name="Chang Y."/>
            <person name="Desiro A."/>
            <person name="Na H."/>
            <person name="Sandor L."/>
            <person name="Lipzen A."/>
            <person name="Clum A."/>
            <person name="Barry K."/>
            <person name="Grigoriev I.V."/>
            <person name="Martin F.M."/>
            <person name="Stajich J.E."/>
            <person name="Smith M.E."/>
            <person name="Bonito G."/>
            <person name="Spatafora J.W."/>
        </authorList>
    </citation>
    <scope>NUCLEOTIDE SEQUENCE [LARGE SCALE GENOMIC DNA]</scope>
    <source>
        <strain evidence="3 4">AD002</strain>
    </source>
</reference>
<organism evidence="3 4">
    <name type="scientific">Jimgerdemannia flammicorona</name>
    <dbReference type="NCBI Taxonomy" id="994334"/>
    <lineage>
        <taxon>Eukaryota</taxon>
        <taxon>Fungi</taxon>
        <taxon>Fungi incertae sedis</taxon>
        <taxon>Mucoromycota</taxon>
        <taxon>Mucoromycotina</taxon>
        <taxon>Endogonomycetes</taxon>
        <taxon>Endogonales</taxon>
        <taxon>Endogonaceae</taxon>
        <taxon>Jimgerdemannia</taxon>
    </lineage>
</organism>
<keyword evidence="4" id="KW-1185">Reference proteome</keyword>